<comment type="caution">
    <text evidence="2">The sequence shown here is derived from an EMBL/GenBank/DDBJ whole genome shotgun (WGS) entry which is preliminary data.</text>
</comment>
<keyword evidence="1" id="KW-0472">Membrane</keyword>
<protein>
    <submittedName>
        <fullName evidence="2">Adenylate cyclase type 4</fullName>
    </submittedName>
</protein>
<dbReference type="EMBL" id="JASSZA010000008">
    <property type="protein sequence ID" value="KAK2104031.1"/>
    <property type="molecule type" value="Genomic_DNA"/>
</dbReference>
<proteinExistence type="predicted"/>
<accession>A0ABQ9V4J6</accession>
<dbReference type="Proteomes" id="UP001266305">
    <property type="component" value="Unassembled WGS sequence"/>
</dbReference>
<feature type="transmembrane region" description="Helical" evidence="1">
    <location>
        <begin position="38"/>
        <end position="59"/>
    </location>
</feature>
<keyword evidence="1" id="KW-0812">Transmembrane</keyword>
<sequence length="61" mass="6523">MAKMLMLPPQRCVLKGPKLLHWLPALSGLVATRPGLRIALGTATILLVFGTAITSLLFIPT</sequence>
<evidence type="ECO:0000313" key="2">
    <source>
        <dbReference type="EMBL" id="KAK2104031.1"/>
    </source>
</evidence>
<name>A0ABQ9V4J6_SAGOE</name>
<reference evidence="2 3" key="1">
    <citation type="submission" date="2023-05" db="EMBL/GenBank/DDBJ databases">
        <title>B98-5 Cell Line De Novo Hybrid Assembly: An Optical Mapping Approach.</title>
        <authorList>
            <person name="Kananen K."/>
            <person name="Auerbach J.A."/>
            <person name="Kautto E."/>
            <person name="Blachly J.S."/>
        </authorList>
    </citation>
    <scope>NUCLEOTIDE SEQUENCE [LARGE SCALE GENOMIC DNA]</scope>
    <source>
        <strain evidence="2">B95-8</strain>
        <tissue evidence="2">Cell line</tissue>
    </source>
</reference>
<gene>
    <name evidence="2" type="primary">ADCY4_1</name>
    <name evidence="2" type="ORF">P7K49_017887</name>
</gene>
<keyword evidence="3" id="KW-1185">Reference proteome</keyword>
<evidence type="ECO:0000256" key="1">
    <source>
        <dbReference type="SAM" id="Phobius"/>
    </source>
</evidence>
<organism evidence="2 3">
    <name type="scientific">Saguinus oedipus</name>
    <name type="common">Cotton-top tamarin</name>
    <name type="synonym">Oedipomidas oedipus</name>
    <dbReference type="NCBI Taxonomy" id="9490"/>
    <lineage>
        <taxon>Eukaryota</taxon>
        <taxon>Metazoa</taxon>
        <taxon>Chordata</taxon>
        <taxon>Craniata</taxon>
        <taxon>Vertebrata</taxon>
        <taxon>Euteleostomi</taxon>
        <taxon>Mammalia</taxon>
        <taxon>Eutheria</taxon>
        <taxon>Euarchontoglires</taxon>
        <taxon>Primates</taxon>
        <taxon>Haplorrhini</taxon>
        <taxon>Platyrrhini</taxon>
        <taxon>Cebidae</taxon>
        <taxon>Callitrichinae</taxon>
        <taxon>Saguinus</taxon>
    </lineage>
</organism>
<evidence type="ECO:0000313" key="3">
    <source>
        <dbReference type="Proteomes" id="UP001266305"/>
    </source>
</evidence>
<keyword evidence="1" id="KW-1133">Transmembrane helix</keyword>